<dbReference type="PANTHER" id="PTHR44196">
    <property type="entry name" value="DEHYDROGENASE/REDUCTASE SDR FAMILY MEMBER 7B"/>
    <property type="match status" value="1"/>
</dbReference>
<keyword evidence="2" id="KW-0560">Oxidoreductase</keyword>
<dbReference type="InterPro" id="IPR036291">
    <property type="entry name" value="NAD(P)-bd_dom_sf"/>
</dbReference>
<organism evidence="4 5">
    <name type="scientific">Craurococcus roseus</name>
    <dbReference type="NCBI Taxonomy" id="77585"/>
    <lineage>
        <taxon>Bacteria</taxon>
        <taxon>Pseudomonadati</taxon>
        <taxon>Pseudomonadota</taxon>
        <taxon>Alphaproteobacteria</taxon>
        <taxon>Acetobacterales</taxon>
        <taxon>Acetobacteraceae</taxon>
        <taxon>Craurococcus</taxon>
    </lineage>
</organism>
<dbReference type="PANTHER" id="PTHR44196:SF1">
    <property type="entry name" value="DEHYDROGENASE_REDUCTASE SDR FAMILY MEMBER 7B"/>
    <property type="match status" value="1"/>
</dbReference>
<dbReference type="Pfam" id="PF00106">
    <property type="entry name" value="adh_short"/>
    <property type="match status" value="1"/>
</dbReference>
<dbReference type="Gene3D" id="3.40.50.720">
    <property type="entry name" value="NAD(P)-binding Rossmann-like Domain"/>
    <property type="match status" value="1"/>
</dbReference>
<dbReference type="PRINTS" id="PR00080">
    <property type="entry name" value="SDRFAMILY"/>
</dbReference>
<accession>A0ABN1FQF3</accession>
<dbReference type="InterPro" id="IPR002347">
    <property type="entry name" value="SDR_fam"/>
</dbReference>
<evidence type="ECO:0000313" key="4">
    <source>
        <dbReference type="EMBL" id="GAA0595560.1"/>
    </source>
</evidence>
<dbReference type="RefSeq" id="WP_343896908.1">
    <property type="nucleotide sequence ID" value="NZ_BAAAFZ010000060.1"/>
</dbReference>
<dbReference type="PRINTS" id="PR00081">
    <property type="entry name" value="GDHRDH"/>
</dbReference>
<evidence type="ECO:0000256" key="3">
    <source>
        <dbReference type="RuleBase" id="RU000363"/>
    </source>
</evidence>
<proteinExistence type="inferred from homology"/>
<dbReference type="SUPFAM" id="SSF51735">
    <property type="entry name" value="NAD(P)-binding Rossmann-fold domains"/>
    <property type="match status" value="1"/>
</dbReference>
<sequence>MESSYPWRSVLITGASSGIGRALAEAVAAPGVALHLSGRDAARLGEVEASCAARGADVRPRVLDVRDQEAMRGWIASAGPLDLVIANAGVSAGTGGRTEAPAQARAVFDTNLGGVLNTVLPALEAMAAQPPGPDGLRGRVAVIASVAAFIGVGGAPSYCASKAAVQSWAEALDMSERRRGIRLHAVCPGYVRTAMTLGNRFPMPMVIGAEDAARRTLTGISRGKTRIAYPFLVYAAARAVGALPPGLRAAIFNRLPAKGAAPDLR</sequence>
<dbReference type="Proteomes" id="UP001501588">
    <property type="component" value="Unassembled WGS sequence"/>
</dbReference>
<evidence type="ECO:0000256" key="2">
    <source>
        <dbReference type="ARBA" id="ARBA00023002"/>
    </source>
</evidence>
<name>A0ABN1FQF3_9PROT</name>
<protein>
    <submittedName>
        <fullName evidence="4">SDR family NAD(P)-dependent oxidoreductase</fullName>
    </submittedName>
</protein>
<comment type="caution">
    <text evidence="4">The sequence shown here is derived from an EMBL/GenBank/DDBJ whole genome shotgun (WGS) entry which is preliminary data.</text>
</comment>
<keyword evidence="5" id="KW-1185">Reference proteome</keyword>
<gene>
    <name evidence="4" type="ORF">GCM10009416_37370</name>
</gene>
<evidence type="ECO:0000256" key="1">
    <source>
        <dbReference type="ARBA" id="ARBA00006484"/>
    </source>
</evidence>
<dbReference type="EMBL" id="BAAAFZ010000060">
    <property type="protein sequence ID" value="GAA0595560.1"/>
    <property type="molecule type" value="Genomic_DNA"/>
</dbReference>
<reference evidence="4 5" key="1">
    <citation type="journal article" date="2019" name="Int. J. Syst. Evol. Microbiol.">
        <title>The Global Catalogue of Microorganisms (GCM) 10K type strain sequencing project: providing services to taxonomists for standard genome sequencing and annotation.</title>
        <authorList>
            <consortium name="The Broad Institute Genomics Platform"/>
            <consortium name="The Broad Institute Genome Sequencing Center for Infectious Disease"/>
            <person name="Wu L."/>
            <person name="Ma J."/>
        </authorList>
    </citation>
    <scope>NUCLEOTIDE SEQUENCE [LARGE SCALE GENOMIC DNA]</scope>
    <source>
        <strain evidence="4 5">JCM 9933</strain>
    </source>
</reference>
<evidence type="ECO:0000313" key="5">
    <source>
        <dbReference type="Proteomes" id="UP001501588"/>
    </source>
</evidence>
<comment type="similarity">
    <text evidence="1 3">Belongs to the short-chain dehydrogenases/reductases (SDR) family.</text>
</comment>